<feature type="region of interest" description="Disordered" evidence="11">
    <location>
        <begin position="1387"/>
        <end position="1409"/>
    </location>
</feature>
<evidence type="ECO:0000256" key="3">
    <source>
        <dbReference type="ARBA" id="ARBA00022490"/>
    </source>
</evidence>
<feature type="region of interest" description="Disordered" evidence="11">
    <location>
        <begin position="910"/>
        <end position="945"/>
    </location>
</feature>
<dbReference type="SUPFAM" id="SSF56059">
    <property type="entry name" value="Glutathione synthetase ATP-binding domain-like"/>
    <property type="match status" value="1"/>
</dbReference>
<evidence type="ECO:0000256" key="9">
    <source>
        <dbReference type="ARBA" id="ARBA00034629"/>
    </source>
</evidence>
<dbReference type="Pfam" id="PF18086">
    <property type="entry name" value="PPIP5K2_N"/>
    <property type="match status" value="1"/>
</dbReference>
<dbReference type="GO" id="GO:0005524">
    <property type="term" value="F:ATP binding"/>
    <property type="evidence" value="ECO:0007669"/>
    <property type="project" value="UniProtKB-KW"/>
</dbReference>
<dbReference type="Gene3D" id="3.30.470.20">
    <property type="entry name" value="ATP-grasp fold, B domain"/>
    <property type="match status" value="1"/>
</dbReference>
<dbReference type="SUPFAM" id="SSF53254">
    <property type="entry name" value="Phosphoglycerate mutase-like"/>
    <property type="match status" value="1"/>
</dbReference>
<evidence type="ECO:0000313" key="13">
    <source>
        <dbReference type="EMBL" id="KAK6184946.1"/>
    </source>
</evidence>
<dbReference type="EMBL" id="JAZGQO010000006">
    <property type="protein sequence ID" value="KAK6184946.1"/>
    <property type="molecule type" value="Genomic_DNA"/>
</dbReference>
<evidence type="ECO:0000256" key="10">
    <source>
        <dbReference type="RuleBase" id="RU365032"/>
    </source>
</evidence>
<keyword evidence="5 10" id="KW-0547">Nucleotide-binding</keyword>
<dbReference type="InterPro" id="IPR029033">
    <property type="entry name" value="His_PPase_superfam"/>
</dbReference>
<evidence type="ECO:0000313" key="14">
    <source>
        <dbReference type="Proteomes" id="UP001347796"/>
    </source>
</evidence>
<dbReference type="GO" id="GO:0006020">
    <property type="term" value="P:inositol metabolic process"/>
    <property type="evidence" value="ECO:0007669"/>
    <property type="project" value="TreeGrafter"/>
</dbReference>
<dbReference type="InterPro" id="IPR037446">
    <property type="entry name" value="His_Pase_VIP1"/>
</dbReference>
<keyword evidence="4 10" id="KW-0808">Transferase</keyword>
<evidence type="ECO:0000256" key="2">
    <source>
        <dbReference type="ARBA" id="ARBA00005609"/>
    </source>
</evidence>
<feature type="compositionally biased region" description="Basic and acidic residues" evidence="11">
    <location>
        <begin position="1065"/>
        <end position="1082"/>
    </location>
</feature>
<evidence type="ECO:0000256" key="11">
    <source>
        <dbReference type="SAM" id="MobiDB-lite"/>
    </source>
</evidence>
<keyword evidence="14" id="KW-1185">Reference proteome</keyword>
<feature type="compositionally biased region" description="Basic and acidic residues" evidence="11">
    <location>
        <begin position="925"/>
        <end position="937"/>
    </location>
</feature>
<feature type="compositionally biased region" description="Basic and acidic residues" evidence="11">
    <location>
        <begin position="1398"/>
        <end position="1409"/>
    </location>
</feature>
<gene>
    <name evidence="13" type="ORF">SNE40_007292</name>
</gene>
<feature type="compositionally biased region" description="Low complexity" evidence="11">
    <location>
        <begin position="1263"/>
        <end position="1284"/>
    </location>
</feature>
<feature type="region of interest" description="Disordered" evidence="11">
    <location>
        <begin position="999"/>
        <end position="1038"/>
    </location>
</feature>
<reference evidence="13 14" key="1">
    <citation type="submission" date="2024-01" db="EMBL/GenBank/DDBJ databases">
        <title>The genome of the rayed Mediterranean limpet Patella caerulea (Linnaeus, 1758).</title>
        <authorList>
            <person name="Anh-Thu Weber A."/>
            <person name="Halstead-Nussloch G."/>
        </authorList>
    </citation>
    <scope>NUCLEOTIDE SEQUENCE [LARGE SCALE GENOMIC DNA]</scope>
    <source>
        <strain evidence="13">AATW-2023a</strain>
        <tissue evidence="13">Whole specimen</tissue>
    </source>
</reference>
<dbReference type="Pfam" id="PF00328">
    <property type="entry name" value="His_Phos_2"/>
    <property type="match status" value="1"/>
</dbReference>
<dbReference type="InterPro" id="IPR033379">
    <property type="entry name" value="Acid_Pase_AS"/>
</dbReference>
<comment type="caution">
    <text evidence="13">The sequence shown here is derived from an EMBL/GenBank/DDBJ whole genome shotgun (WGS) entry which is preliminary data.</text>
</comment>
<dbReference type="CDD" id="cd07061">
    <property type="entry name" value="HP_HAP_like"/>
    <property type="match status" value="1"/>
</dbReference>
<dbReference type="Gene3D" id="3.40.50.11950">
    <property type="match status" value="1"/>
</dbReference>
<dbReference type="GO" id="GO:0032958">
    <property type="term" value="P:inositol phosphate biosynthetic process"/>
    <property type="evidence" value="ECO:0007669"/>
    <property type="project" value="TreeGrafter"/>
</dbReference>
<evidence type="ECO:0000256" key="8">
    <source>
        <dbReference type="ARBA" id="ARBA00033696"/>
    </source>
</evidence>
<dbReference type="EC" id="2.7.4.24" evidence="10"/>
<dbReference type="FunFam" id="3.30.470.20:FF:000003">
    <property type="entry name" value="Inositol hexakisphosphate and diphosphoinositol-pentakisphosphate kinase"/>
    <property type="match status" value="1"/>
</dbReference>
<evidence type="ECO:0000259" key="12">
    <source>
        <dbReference type="Pfam" id="PF18086"/>
    </source>
</evidence>
<comment type="catalytic activity">
    <reaction evidence="8">
        <text>5-diphospho-1D-myo-inositol 1,2,3,4,6-pentakisphosphate + ATP + H(+) = 1,5-bis(diphospho)-1D-myo-inositol 2,3,4,6-tetrakisphosphate + ADP</text>
        <dbReference type="Rhea" id="RHEA:10276"/>
        <dbReference type="ChEBI" id="CHEBI:15378"/>
        <dbReference type="ChEBI" id="CHEBI:30616"/>
        <dbReference type="ChEBI" id="CHEBI:58628"/>
        <dbReference type="ChEBI" id="CHEBI:77983"/>
        <dbReference type="ChEBI" id="CHEBI:456216"/>
        <dbReference type="EC" id="2.7.4.24"/>
    </reaction>
    <physiologicalReaction direction="left-to-right" evidence="8">
        <dbReference type="Rhea" id="RHEA:10277"/>
    </physiologicalReaction>
</comment>
<comment type="similarity">
    <text evidence="2 10">Belongs to the histidine acid phosphatase family. VIP1 subfamily.</text>
</comment>
<organism evidence="13 14">
    <name type="scientific">Patella caerulea</name>
    <name type="common">Rayed Mediterranean limpet</name>
    <dbReference type="NCBI Taxonomy" id="87958"/>
    <lineage>
        <taxon>Eukaryota</taxon>
        <taxon>Metazoa</taxon>
        <taxon>Spiralia</taxon>
        <taxon>Lophotrochozoa</taxon>
        <taxon>Mollusca</taxon>
        <taxon>Gastropoda</taxon>
        <taxon>Patellogastropoda</taxon>
        <taxon>Patelloidea</taxon>
        <taxon>Patellidae</taxon>
        <taxon>Patella</taxon>
    </lineage>
</organism>
<keyword evidence="7 10" id="KW-0067">ATP-binding</keyword>
<dbReference type="Proteomes" id="UP001347796">
    <property type="component" value="Unassembled WGS sequence"/>
</dbReference>
<dbReference type="GO" id="GO:0005829">
    <property type="term" value="C:cytosol"/>
    <property type="evidence" value="ECO:0007669"/>
    <property type="project" value="UniProtKB-SubCell"/>
</dbReference>
<feature type="domain" description="VIP1 N-terminal" evidence="12">
    <location>
        <begin position="34"/>
        <end position="124"/>
    </location>
</feature>
<dbReference type="PANTHER" id="PTHR12750">
    <property type="entry name" value="DIPHOSPHOINOSITOL PENTAKISPHOSPHATE KINASE"/>
    <property type="match status" value="1"/>
</dbReference>
<evidence type="ECO:0000256" key="7">
    <source>
        <dbReference type="ARBA" id="ARBA00022840"/>
    </source>
</evidence>
<feature type="region of interest" description="Disordered" evidence="11">
    <location>
        <begin position="1051"/>
        <end position="1089"/>
    </location>
</feature>
<dbReference type="GO" id="GO:0033857">
    <property type="term" value="F:5-diphosphoinositol pentakisphosphate 1-kinase activity"/>
    <property type="evidence" value="ECO:0007669"/>
    <property type="project" value="TreeGrafter"/>
</dbReference>
<dbReference type="InterPro" id="IPR040557">
    <property type="entry name" value="VIP1_N"/>
</dbReference>
<name>A0AAN8Q253_PATCE</name>
<dbReference type="GO" id="GO:0000828">
    <property type="term" value="F:inositol hexakisphosphate kinase activity"/>
    <property type="evidence" value="ECO:0007669"/>
    <property type="project" value="UniProtKB-ARBA"/>
</dbReference>
<keyword evidence="3 10" id="KW-0963">Cytoplasm</keyword>
<dbReference type="Gene3D" id="3.40.50.1240">
    <property type="entry name" value="Phosphoglycerate mutase-like"/>
    <property type="match status" value="1"/>
</dbReference>
<comment type="catalytic activity">
    <reaction evidence="9">
        <text>1D-myo-inositol hexakisphosphate + ATP = 1-diphospho-1D-myo-inositol 2,3,4,5,6-pentakisphosphate + ADP</text>
        <dbReference type="Rhea" id="RHEA:37459"/>
        <dbReference type="ChEBI" id="CHEBI:30616"/>
        <dbReference type="ChEBI" id="CHEBI:58130"/>
        <dbReference type="ChEBI" id="CHEBI:74946"/>
        <dbReference type="ChEBI" id="CHEBI:456216"/>
        <dbReference type="EC" id="2.7.4.24"/>
    </reaction>
    <physiologicalReaction direction="left-to-right" evidence="9">
        <dbReference type="Rhea" id="RHEA:37460"/>
    </physiologicalReaction>
</comment>
<evidence type="ECO:0000256" key="6">
    <source>
        <dbReference type="ARBA" id="ARBA00022777"/>
    </source>
</evidence>
<evidence type="ECO:0000256" key="1">
    <source>
        <dbReference type="ARBA" id="ARBA00004514"/>
    </source>
</evidence>
<keyword evidence="6 10" id="KW-0418">Kinase</keyword>
<proteinExistence type="inferred from homology"/>
<accession>A0AAN8Q253</accession>
<evidence type="ECO:0000256" key="5">
    <source>
        <dbReference type="ARBA" id="ARBA00022741"/>
    </source>
</evidence>
<feature type="compositionally biased region" description="Basic and acidic residues" evidence="11">
    <location>
        <begin position="1018"/>
        <end position="1030"/>
    </location>
</feature>
<feature type="compositionally biased region" description="Polar residues" evidence="11">
    <location>
        <begin position="1054"/>
        <end position="1064"/>
    </location>
</feature>
<evidence type="ECO:0000256" key="4">
    <source>
        <dbReference type="ARBA" id="ARBA00022679"/>
    </source>
</evidence>
<comment type="function">
    <text evidence="10">Bifunctional inositol kinase that acts in concert with the IP6K kinases to synthesize the diphosphate group-containing inositol pyrophosphates diphosphoinositol pentakisphosphate, PP-InsP5, and bis-diphosphoinositol tetrakisphosphate, (PP)2-InsP4. PP-InsP5 and (PP)2-InsP4, also respectively called InsP7 and InsP8, may regulate a variety of cellular processes, including apoptosis, vesicle trafficking, cytoskeletal dynamics, and exocytosis. Phosphorylates inositol hexakisphosphate (InsP6).</text>
</comment>
<dbReference type="PANTHER" id="PTHR12750:SF9">
    <property type="entry name" value="INOSITOL HEXAKISPHOSPHATE AND DIPHOSPHOINOSITOL-PENTAKISPHOSPHATE KINASE"/>
    <property type="match status" value="1"/>
</dbReference>
<comment type="subcellular location">
    <subcellularLocation>
        <location evidence="1 10">Cytoplasm</location>
        <location evidence="1 10">Cytosol</location>
    </subcellularLocation>
</comment>
<protein>
    <recommendedName>
        <fullName evidence="10">Inositol hexakisphosphate and diphosphoinositol-pentakisphosphate kinase</fullName>
        <ecNumber evidence="10">2.7.4.24</ecNumber>
    </recommendedName>
</protein>
<dbReference type="PROSITE" id="PS00616">
    <property type="entry name" value="HIS_ACID_PHOSPHAT_1"/>
    <property type="match status" value="1"/>
</dbReference>
<feature type="region of interest" description="Disordered" evidence="11">
    <location>
        <begin position="1263"/>
        <end position="1289"/>
    </location>
</feature>
<dbReference type="FunFam" id="3.40.50.11950:FF:000002">
    <property type="entry name" value="Inositol hexakisphosphate and diphosphoinositol-pentakisphosphate kinase"/>
    <property type="match status" value="1"/>
</dbReference>
<dbReference type="InterPro" id="IPR000560">
    <property type="entry name" value="His_Pase_clade-2"/>
</dbReference>
<sequence>MSTSPRTASFYISDEAEGGTPNEIMDCEFLDRKIIVGVCAMAKKSGSKPMKEILHRLLEHFERLEILIFEESVILNDPIEKWPIVDAFISFFSYGFPLDKAIAYSQLRKPYVINDLEMQHVLKDRREVYKVLQVEGIPHPRYAVLNRDLGSTEAHYQETDDAIEVNGVLFPKPFVEKPVDAEDHNVYIFFPVQAGGGSTRLFRKVKDRSSVYGPHSRVRKVGSYIYEDFMPTDGTDVKVYTVGLDYAHAEARKSPALDGKVERDRDGKEIRYPVLLSAKEKLIARKVCIAFKQNVCGFDLLRTSGQSYVCDVNGFSFVKTSSKYYDDSAKILGTMIMREVAPQLQLPWILGCAPEDLPVVPTASGSMMELRCVVAVVRHGDRTPKQKMKMEVKHKKFFDLFEKYGGMKNGHLKLKKPKQLQEVLDVVRHLLSNNQKEKDPEVEEKKVKFQQLKLVLEMYGHFSGINRKVQIKYQPRGCPKRSSSEEDLSTYSSDAWFEYEVPREPSLLLIVKWGGELTPAGKIQAEELGKAFRTLYPGGQDNFAGQFETPGLGFLRLHSTFRHDLKMYASDEGRVQMTAAAFIKGLLALEGELTPIMVQMVKSANTNGLLDSEGLSSKYQIVVKEKLKDIFNQDKDFTEEDYKKLAPTGSVSLINAIKFVKNPKEMCDKVHAMVREITAQIRSLKIELKTRDLKLYHGESWELFIRRWAKLEKDFKLKNGRYDISKIPDIYDCIKYDLQHNKKTLQYDGAEELFMCCKALADIIIPQEYGITVEEKLHIAQNFSNPLIRKIRSDFAQCEQLNQEDDSTRLDSRYSKGVSTPERFVRTRLYFTSESHIHSLLTILRYGSLCDETKDEQWKRAMDYINATSELNYMTQIVLMMFEDPSKDPTSEERYHMELHFSPGAYTSCDTSLTSPRGMGYRPKPKTDKKDNKDTIKESTSLQGSCTWDGSLCKEQLKPRLSRSDPQTSYSAPGIKCNLGEILESDLYEQDTVDHVNVENSSSKVLDSSIPEWDWGEADDKQQEKTRESKPQSAATCKSEPIPCVKPIQITVDPVSSQDSSKPQSLDEKRSRSLDDDKKSDEITTSNTNGSLTPLKLTFVHGKDKTKPRYLHSFSSELSATLSEPIPYVHRHYQTVHLPLNSDRHRHSCSSLFYLNTNALKAFEGFNMVPSIKPLETLHNSLTFRAVDDFLHRTTTNRFLTPLASPPYNHDFPAGKSLPLAVPNKIIHSLPSSCSSSAGPSSPTSASTPVDIIQKLKMFMVESQGSRSDGDTDSSSSSQNRQDQYVSDSNIDPFDFSLLQSVNSSSVSSPDNNDRFTVKHVDDSYNTPIVSAGGPKTISEDIYSGIHRSDSQADSDTPDSVTIIESSATDLDARSLSGIPPIVDSTEPTLLFCEDSTQMDKESKDLQTN</sequence>